<dbReference type="Proteomes" id="UP000605846">
    <property type="component" value="Unassembled WGS sequence"/>
</dbReference>
<protein>
    <submittedName>
        <fullName evidence="1">Uncharacterized protein</fullName>
    </submittedName>
</protein>
<proteinExistence type="predicted"/>
<dbReference type="AlphaFoldDB" id="A0A8H7BUP5"/>
<feature type="non-terminal residue" evidence="1">
    <location>
        <position position="110"/>
    </location>
</feature>
<evidence type="ECO:0000313" key="1">
    <source>
        <dbReference type="EMBL" id="KAF7727822.1"/>
    </source>
</evidence>
<gene>
    <name evidence="1" type="ORF">EC973_006935</name>
</gene>
<reference evidence="1" key="1">
    <citation type="submission" date="2020-01" db="EMBL/GenBank/DDBJ databases">
        <title>Genome Sequencing of Three Apophysomyces-Like Fungal Strains Confirms a Novel Fungal Genus in the Mucoromycota with divergent Burkholderia-like Endosymbiotic Bacteria.</title>
        <authorList>
            <person name="Stajich J.E."/>
            <person name="Macias A.M."/>
            <person name="Carter-House D."/>
            <person name="Lovett B."/>
            <person name="Kasson L.R."/>
            <person name="Berry K."/>
            <person name="Grigoriev I."/>
            <person name="Chang Y."/>
            <person name="Spatafora J."/>
            <person name="Kasson M.T."/>
        </authorList>
    </citation>
    <scope>NUCLEOTIDE SEQUENCE</scope>
    <source>
        <strain evidence="1">NRRL A-21654</strain>
    </source>
</reference>
<accession>A0A8H7BUP5</accession>
<sequence>MPDLNYINFPSEATQEFYKLDVSHNLTRNELASNWTQLQSNIDPNPVVECNADFAMVNVPQAFLINGGVGFGAASWDPISGTLTTTLLVNETTKFDGQKWSTLPSGGTQQ</sequence>
<evidence type="ECO:0000313" key="2">
    <source>
        <dbReference type="Proteomes" id="UP000605846"/>
    </source>
</evidence>
<name>A0A8H7BUP5_9FUNG</name>
<dbReference type="EMBL" id="JABAYA010000048">
    <property type="protein sequence ID" value="KAF7727822.1"/>
    <property type="molecule type" value="Genomic_DNA"/>
</dbReference>
<keyword evidence="2" id="KW-1185">Reference proteome</keyword>
<comment type="caution">
    <text evidence="1">The sequence shown here is derived from an EMBL/GenBank/DDBJ whole genome shotgun (WGS) entry which is preliminary data.</text>
</comment>
<organism evidence="1 2">
    <name type="scientific">Apophysomyces ossiformis</name>
    <dbReference type="NCBI Taxonomy" id="679940"/>
    <lineage>
        <taxon>Eukaryota</taxon>
        <taxon>Fungi</taxon>
        <taxon>Fungi incertae sedis</taxon>
        <taxon>Mucoromycota</taxon>
        <taxon>Mucoromycotina</taxon>
        <taxon>Mucoromycetes</taxon>
        <taxon>Mucorales</taxon>
        <taxon>Mucorineae</taxon>
        <taxon>Mucoraceae</taxon>
        <taxon>Apophysomyces</taxon>
    </lineage>
</organism>